<dbReference type="Proteomes" id="UP000681967">
    <property type="component" value="Unassembled WGS sequence"/>
</dbReference>
<evidence type="ECO:0000313" key="18">
    <source>
        <dbReference type="EMBL" id="CAF4017256.1"/>
    </source>
</evidence>
<evidence type="ECO:0000313" key="15">
    <source>
        <dbReference type="EMBL" id="CAF1040083.1"/>
    </source>
</evidence>
<evidence type="ECO:0000256" key="12">
    <source>
        <dbReference type="RuleBase" id="RU000356"/>
    </source>
</evidence>
<dbReference type="EMBL" id="CAJOBJ010030944">
    <property type="protein sequence ID" value="CAF4272433.1"/>
    <property type="molecule type" value="Genomic_DNA"/>
</dbReference>
<dbReference type="Proteomes" id="UP000676336">
    <property type="component" value="Unassembled WGS sequence"/>
</dbReference>
<evidence type="ECO:0000256" key="6">
    <source>
        <dbReference type="ARBA" id="ARBA00022723"/>
    </source>
</evidence>
<evidence type="ECO:0000256" key="7">
    <source>
        <dbReference type="ARBA" id="ARBA00022857"/>
    </source>
</evidence>
<dbReference type="GO" id="GO:0046210">
    <property type="term" value="P:nitric oxide catabolic process"/>
    <property type="evidence" value="ECO:0007669"/>
    <property type="project" value="TreeGrafter"/>
</dbReference>
<reference evidence="16" key="1">
    <citation type="submission" date="2021-02" db="EMBL/GenBank/DDBJ databases">
        <authorList>
            <person name="Nowell W R."/>
        </authorList>
    </citation>
    <scope>NUCLEOTIDE SEQUENCE</scope>
</reference>
<dbReference type="GO" id="GO:0020037">
    <property type="term" value="F:heme binding"/>
    <property type="evidence" value="ECO:0007669"/>
    <property type="project" value="InterPro"/>
</dbReference>
<proteinExistence type="inferred from homology"/>
<evidence type="ECO:0000259" key="13">
    <source>
        <dbReference type="PROSITE" id="PS01033"/>
    </source>
</evidence>
<dbReference type="InterPro" id="IPR000971">
    <property type="entry name" value="Globin"/>
</dbReference>
<evidence type="ECO:0000259" key="14">
    <source>
        <dbReference type="PROSITE" id="PS51384"/>
    </source>
</evidence>
<dbReference type="Proteomes" id="UP000663855">
    <property type="component" value="Unassembled WGS sequence"/>
</dbReference>
<name>A0A816DS27_9BILA</name>
<dbReference type="InterPro" id="IPR017938">
    <property type="entry name" value="Riboflavin_synthase-like_b-brl"/>
</dbReference>
<keyword evidence="9" id="KW-0520">NAD</keyword>
<dbReference type="GO" id="GO:0071949">
    <property type="term" value="F:FAD binding"/>
    <property type="evidence" value="ECO:0007669"/>
    <property type="project" value="TreeGrafter"/>
</dbReference>
<dbReference type="Proteomes" id="UP000663824">
    <property type="component" value="Unassembled WGS sequence"/>
</dbReference>
<keyword evidence="8" id="KW-0408">Iron</keyword>
<dbReference type="GO" id="GO:0009636">
    <property type="term" value="P:response to toxic substance"/>
    <property type="evidence" value="ECO:0007669"/>
    <property type="project" value="UniProtKB-KW"/>
</dbReference>
<dbReference type="Pfam" id="PF00970">
    <property type="entry name" value="FAD_binding_6"/>
    <property type="match status" value="1"/>
</dbReference>
<keyword evidence="12" id="KW-0813">Transport</keyword>
<dbReference type="EMBL" id="CAJOBI010004935">
    <property type="protein sequence ID" value="CAF4017256.1"/>
    <property type="molecule type" value="Genomic_DNA"/>
</dbReference>
<dbReference type="EMBL" id="CAJNOV010000822">
    <property type="protein sequence ID" value="CAF1040083.1"/>
    <property type="molecule type" value="Genomic_DNA"/>
</dbReference>
<comment type="cofactor">
    <cofactor evidence="1">
        <name>heme b</name>
        <dbReference type="ChEBI" id="CHEBI:60344"/>
    </cofactor>
</comment>
<dbReference type="OrthoDB" id="436496at2759"/>
<dbReference type="PROSITE" id="PS01033">
    <property type="entry name" value="GLOBIN"/>
    <property type="match status" value="1"/>
</dbReference>
<evidence type="ECO:0000256" key="1">
    <source>
        <dbReference type="ARBA" id="ARBA00001970"/>
    </source>
</evidence>
<dbReference type="Gene3D" id="3.40.50.80">
    <property type="entry name" value="Nucleotide-binding domain of ferredoxin-NADP reductase (FNR) module"/>
    <property type="match status" value="1"/>
</dbReference>
<comment type="catalytic activity">
    <reaction evidence="10">
        <text>2 nitric oxide + NADH + 2 O2 = 2 nitrate + NAD(+) + H(+)</text>
        <dbReference type="Rhea" id="RHEA:19469"/>
        <dbReference type="ChEBI" id="CHEBI:15378"/>
        <dbReference type="ChEBI" id="CHEBI:15379"/>
        <dbReference type="ChEBI" id="CHEBI:16480"/>
        <dbReference type="ChEBI" id="CHEBI:17632"/>
        <dbReference type="ChEBI" id="CHEBI:57540"/>
        <dbReference type="ChEBI" id="CHEBI:57945"/>
        <dbReference type="EC" id="1.14.12.17"/>
    </reaction>
</comment>
<dbReference type="SUPFAM" id="SSF46458">
    <property type="entry name" value="Globin-like"/>
    <property type="match status" value="1"/>
</dbReference>
<comment type="caution">
    <text evidence="16">The sequence shown here is derived from an EMBL/GenBank/DDBJ whole genome shotgun (WGS) entry which is preliminary data.</text>
</comment>
<feature type="domain" description="FAD-binding FR-type" evidence="14">
    <location>
        <begin position="151"/>
        <end position="259"/>
    </location>
</feature>
<dbReference type="EMBL" id="CAJNRE010000006">
    <property type="protein sequence ID" value="CAF1901424.1"/>
    <property type="molecule type" value="Genomic_DNA"/>
</dbReference>
<evidence type="ECO:0000313" key="19">
    <source>
        <dbReference type="EMBL" id="CAF4151833.1"/>
    </source>
</evidence>
<dbReference type="InterPro" id="IPR012292">
    <property type="entry name" value="Globin/Proto"/>
</dbReference>
<keyword evidence="12" id="KW-0561">Oxygen transport</keyword>
<dbReference type="SUPFAM" id="SSF63380">
    <property type="entry name" value="Riboflavin synthase domain-like"/>
    <property type="match status" value="1"/>
</dbReference>
<dbReference type="Proteomes" id="UP000663834">
    <property type="component" value="Unassembled WGS sequence"/>
</dbReference>
<dbReference type="EMBL" id="CAJOBH010009897">
    <property type="protein sequence ID" value="CAF4151833.1"/>
    <property type="molecule type" value="Genomic_DNA"/>
</dbReference>
<sequence>MPLSDEQKQILKTTSPIFRENGKEITSIIYKHMFAAHPELLNIFNRTNQKNGTQPFALANTVYLAIENIDHLDTLLPQILLIAHKHRASTVQPEHYPIVGKYLIIAIDEFLGGMGDPSILNAWSAAYNIVASIFINIEKKMYSELGDKTEQGFIPFSIIKKETIAVGPTVSFTLERRDGGKIHDYHAGQYITLRIKKDGLYHIRHYSLIEPFDGKTYSIVVKQEKDHEPKGIVSTELIEKYKEGDPVTLSLPAGTYALIKDAKHHLFIAGGIGISVFSAMILELHKQGKSDITTLIHCVPTEEQAAFTDQMRKILPKNQYHLLLQGKRLLQETLAKTVMAKTQVYLCGSPTFMNKVEEYLAQCGLPPSQIHIEAFQPSLSLLKDVVKNQSCTKTL</sequence>
<dbReference type="PANTHER" id="PTHR43396">
    <property type="entry name" value="FLAVOHEMOPROTEIN"/>
    <property type="match status" value="1"/>
</dbReference>
<dbReference type="Pfam" id="PF00042">
    <property type="entry name" value="Globin"/>
    <property type="match status" value="1"/>
</dbReference>
<evidence type="ECO:0000313" key="17">
    <source>
        <dbReference type="EMBL" id="CAF1901424.1"/>
    </source>
</evidence>
<dbReference type="EMBL" id="CAJNOW010014937">
    <property type="protein sequence ID" value="CAF1636595.1"/>
    <property type="molecule type" value="Genomic_DNA"/>
</dbReference>
<accession>A0A816DS27</accession>
<keyword evidence="5 12" id="KW-0349">Heme</keyword>
<evidence type="ECO:0000256" key="11">
    <source>
        <dbReference type="ARBA" id="ARBA00049433"/>
    </source>
</evidence>
<dbReference type="GO" id="GO:0071500">
    <property type="term" value="P:cellular response to nitrosative stress"/>
    <property type="evidence" value="ECO:0007669"/>
    <property type="project" value="TreeGrafter"/>
</dbReference>
<dbReference type="Proteomes" id="UP000681720">
    <property type="component" value="Unassembled WGS sequence"/>
</dbReference>
<comment type="similarity">
    <text evidence="12">Belongs to the globin family.</text>
</comment>
<dbReference type="InterPro" id="IPR009050">
    <property type="entry name" value="Globin-like_sf"/>
</dbReference>
<evidence type="ECO:0000256" key="9">
    <source>
        <dbReference type="ARBA" id="ARBA00023027"/>
    </source>
</evidence>
<dbReference type="SUPFAM" id="SSF52343">
    <property type="entry name" value="Ferredoxin reductase-like, C-terminal NADP-linked domain"/>
    <property type="match status" value="1"/>
</dbReference>
<evidence type="ECO:0000256" key="5">
    <source>
        <dbReference type="ARBA" id="ARBA00022617"/>
    </source>
</evidence>
<evidence type="ECO:0000256" key="8">
    <source>
        <dbReference type="ARBA" id="ARBA00023004"/>
    </source>
</evidence>
<evidence type="ECO:0000313" key="21">
    <source>
        <dbReference type="Proteomes" id="UP000663834"/>
    </source>
</evidence>
<evidence type="ECO:0000256" key="4">
    <source>
        <dbReference type="ARBA" id="ARBA00022575"/>
    </source>
</evidence>
<dbReference type="GO" id="GO:0046872">
    <property type="term" value="F:metal ion binding"/>
    <property type="evidence" value="ECO:0007669"/>
    <property type="project" value="UniProtKB-KW"/>
</dbReference>
<keyword evidence="7" id="KW-0521">NADP</keyword>
<evidence type="ECO:0000256" key="2">
    <source>
        <dbReference type="ARBA" id="ARBA00006401"/>
    </source>
</evidence>
<protein>
    <recommendedName>
        <fullName evidence="3">nitric oxide dioxygenase</fullName>
        <ecNumber evidence="3">1.14.12.17</ecNumber>
    </recommendedName>
</protein>
<dbReference type="InterPro" id="IPR008333">
    <property type="entry name" value="Cbr1-like_FAD-bd_dom"/>
</dbReference>
<organism evidence="16 21">
    <name type="scientific">Rotaria magnacalcarata</name>
    <dbReference type="NCBI Taxonomy" id="392030"/>
    <lineage>
        <taxon>Eukaryota</taxon>
        <taxon>Metazoa</taxon>
        <taxon>Spiralia</taxon>
        <taxon>Gnathifera</taxon>
        <taxon>Rotifera</taxon>
        <taxon>Eurotatoria</taxon>
        <taxon>Bdelloidea</taxon>
        <taxon>Philodinida</taxon>
        <taxon>Philodinidae</taxon>
        <taxon>Rotaria</taxon>
    </lineage>
</organism>
<keyword evidence="4" id="KW-0216">Detoxification</keyword>
<comment type="similarity">
    <text evidence="2">In the C-terminal section; belongs to the flavoprotein pyridine nucleotide cytochrome reductase family.</text>
</comment>
<keyword evidence="6" id="KW-0479">Metal-binding</keyword>
<dbReference type="InterPro" id="IPR039261">
    <property type="entry name" value="FNR_nucleotide-bd"/>
</dbReference>
<dbReference type="PRINTS" id="PR00410">
    <property type="entry name" value="PHEHYDRXLASE"/>
</dbReference>
<dbReference type="Gene3D" id="1.10.490.10">
    <property type="entry name" value="Globins"/>
    <property type="match status" value="1"/>
</dbReference>
<feature type="domain" description="Globin" evidence="13">
    <location>
        <begin position="2"/>
        <end position="139"/>
    </location>
</feature>
<dbReference type="GO" id="GO:0019825">
    <property type="term" value="F:oxygen binding"/>
    <property type="evidence" value="ECO:0007669"/>
    <property type="project" value="InterPro"/>
</dbReference>
<dbReference type="Gene3D" id="2.40.30.10">
    <property type="entry name" value="Translation factors"/>
    <property type="match status" value="1"/>
</dbReference>
<dbReference type="GO" id="GO:0008941">
    <property type="term" value="F:nitric oxide dioxygenase NAD(P)H activity"/>
    <property type="evidence" value="ECO:0007669"/>
    <property type="project" value="UniProtKB-EC"/>
</dbReference>
<dbReference type="AlphaFoldDB" id="A0A816DS27"/>
<dbReference type="EC" id="1.14.12.17" evidence="3"/>
<evidence type="ECO:0000256" key="3">
    <source>
        <dbReference type="ARBA" id="ARBA00012229"/>
    </source>
</evidence>
<evidence type="ECO:0000313" key="16">
    <source>
        <dbReference type="EMBL" id="CAF1636595.1"/>
    </source>
</evidence>
<gene>
    <name evidence="19" type="ORF">BYL167_LOCUS21575</name>
    <name evidence="15" type="ORF">CJN711_LOCUS4234</name>
    <name evidence="20" type="ORF">GIL414_LOCUS24617</name>
    <name evidence="16" type="ORF">KQP761_LOCUS27192</name>
    <name evidence="17" type="ORF">MBJ925_LOCUS138</name>
    <name evidence="18" type="ORF">SMN809_LOCUS12810</name>
</gene>
<comment type="catalytic activity">
    <reaction evidence="11">
        <text>2 nitric oxide + NADPH + 2 O2 = 2 nitrate + NADP(+) + H(+)</text>
        <dbReference type="Rhea" id="RHEA:19465"/>
        <dbReference type="ChEBI" id="CHEBI:15378"/>
        <dbReference type="ChEBI" id="CHEBI:15379"/>
        <dbReference type="ChEBI" id="CHEBI:16480"/>
        <dbReference type="ChEBI" id="CHEBI:17632"/>
        <dbReference type="ChEBI" id="CHEBI:57783"/>
        <dbReference type="ChEBI" id="CHEBI:58349"/>
        <dbReference type="EC" id="1.14.12.17"/>
    </reaction>
</comment>
<evidence type="ECO:0000313" key="20">
    <source>
        <dbReference type="EMBL" id="CAF4272433.1"/>
    </source>
</evidence>
<dbReference type="PROSITE" id="PS51384">
    <property type="entry name" value="FAD_FR"/>
    <property type="match status" value="1"/>
</dbReference>
<dbReference type="FunFam" id="1.10.490.10:FF:000003">
    <property type="entry name" value="Flavohemoprotein"/>
    <property type="match status" value="1"/>
</dbReference>
<dbReference type="GO" id="GO:0005344">
    <property type="term" value="F:oxygen carrier activity"/>
    <property type="evidence" value="ECO:0007669"/>
    <property type="project" value="UniProtKB-KW"/>
</dbReference>
<evidence type="ECO:0000256" key="10">
    <source>
        <dbReference type="ARBA" id="ARBA00048649"/>
    </source>
</evidence>
<dbReference type="PANTHER" id="PTHR43396:SF3">
    <property type="entry name" value="FLAVOHEMOPROTEIN"/>
    <property type="match status" value="1"/>
</dbReference>
<dbReference type="InterPro" id="IPR017927">
    <property type="entry name" value="FAD-bd_FR_type"/>
</dbReference>